<dbReference type="AlphaFoldDB" id="A0A160KPE7"/>
<evidence type="ECO:0000256" key="1">
    <source>
        <dbReference type="SAM" id="MobiDB-lite"/>
    </source>
</evidence>
<organism evidence="2 3">
    <name type="scientific">Rathayibacter tritici</name>
    <dbReference type="NCBI Taxonomy" id="33888"/>
    <lineage>
        <taxon>Bacteria</taxon>
        <taxon>Bacillati</taxon>
        <taxon>Actinomycetota</taxon>
        <taxon>Actinomycetes</taxon>
        <taxon>Micrococcales</taxon>
        <taxon>Microbacteriaceae</taxon>
        <taxon>Rathayibacter</taxon>
    </lineage>
</organism>
<protein>
    <submittedName>
        <fullName evidence="2">Uncharacterized protein</fullName>
    </submittedName>
</protein>
<proteinExistence type="predicted"/>
<dbReference type="KEGG" id="rtn:A6122_0140"/>
<dbReference type="Proteomes" id="UP000077071">
    <property type="component" value="Chromosome"/>
</dbReference>
<accession>A0A160KPE7</accession>
<dbReference type="PIRSF" id="PIRSF001220">
    <property type="entry name" value="L-ASNase_gatD"/>
    <property type="match status" value="1"/>
</dbReference>
<evidence type="ECO:0000313" key="3">
    <source>
        <dbReference type="Proteomes" id="UP000077071"/>
    </source>
</evidence>
<evidence type="ECO:0000313" key="2">
    <source>
        <dbReference type="EMBL" id="AND15306.1"/>
    </source>
</evidence>
<keyword evidence="3" id="KW-1185">Reference proteome</keyword>
<dbReference type="EMBL" id="CP015515">
    <property type="protein sequence ID" value="AND15306.1"/>
    <property type="molecule type" value="Genomic_DNA"/>
</dbReference>
<dbReference type="InterPro" id="IPR006034">
    <property type="entry name" value="Asparaginase/glutaminase-like"/>
</dbReference>
<reference evidence="2 3" key="1">
    <citation type="submission" date="2016-05" db="EMBL/GenBank/DDBJ databases">
        <title>Complete genome sequence of Rathayibacter tritici NCPPB 1953.</title>
        <authorList>
            <person name="Park J."/>
            <person name="Lee H.-H."/>
            <person name="Lee S.-W."/>
            <person name="Seo Y.-S."/>
        </authorList>
    </citation>
    <scope>NUCLEOTIDE SEQUENCE [LARGE SCALE GENOMIC DNA]</scope>
    <source>
        <strain evidence="2 3">NCPPB 1953</strain>
    </source>
</reference>
<sequence>MPAKGGNTTFSATSDALSATAPVKTPAAEGTAKGTSGRTVTNTWTIPKASTAAGATYFITSDGTLYHQEDVIAKNVTSAFGIVVPNGTDTATYVSGGKAYAVSASGTPTKITIQDSDKKDLTIKTAVGASYFITSDNSLYYKGTFIAKNVSSAFGIVVPNGTDTATFVSDGVAYGVVTGGKPTKVVIQDSNKKDLTIKTAVGASYYITSDNSLYYKGTFIAKNVSSAFGIVVPNGTDTATYVSDGVAYGVAGSGTPTQYTVPNPKTAAGAQYFLTTDGALYYKNDKMEDNVSSAFGIVVLNGTDTATYVVAPACQ</sequence>
<dbReference type="PATRIC" id="fig|33888.3.peg.167"/>
<dbReference type="PIRSF" id="PIRSF500176">
    <property type="entry name" value="L_ASNase"/>
    <property type="match status" value="1"/>
</dbReference>
<dbReference type="STRING" id="33888.A6122_0140"/>
<gene>
    <name evidence="2" type="ORF">A6122_0140</name>
</gene>
<feature type="region of interest" description="Disordered" evidence="1">
    <location>
        <begin position="21"/>
        <end position="40"/>
    </location>
</feature>
<name>A0A160KPE7_9MICO</name>